<comment type="subcellular location">
    <subcellularLocation>
        <location evidence="1 7">Cytoplasm</location>
    </subcellularLocation>
</comment>
<evidence type="ECO:0000256" key="6">
    <source>
        <dbReference type="ARBA" id="ARBA00022691"/>
    </source>
</evidence>
<evidence type="ECO:0000313" key="9">
    <source>
        <dbReference type="Proteomes" id="UP000033109"/>
    </source>
</evidence>
<keyword evidence="4 7" id="KW-0489">Methyltransferase</keyword>
<dbReference type="GO" id="GO:0032259">
    <property type="term" value="P:methylation"/>
    <property type="evidence" value="ECO:0007669"/>
    <property type="project" value="UniProtKB-KW"/>
</dbReference>
<dbReference type="Proteomes" id="UP000033109">
    <property type="component" value="Chromosome"/>
</dbReference>
<dbReference type="PROSITE" id="PS01279">
    <property type="entry name" value="PCMT"/>
    <property type="match status" value="1"/>
</dbReference>
<dbReference type="NCBIfam" id="NF001453">
    <property type="entry name" value="PRK00312.1"/>
    <property type="match status" value="1"/>
</dbReference>
<dbReference type="GO" id="GO:0004719">
    <property type="term" value="F:protein-L-isoaspartate (D-aspartate) O-methyltransferase activity"/>
    <property type="evidence" value="ECO:0007669"/>
    <property type="project" value="UniProtKB-UniRule"/>
</dbReference>
<keyword evidence="5 7" id="KW-0808">Transferase</keyword>
<dbReference type="OrthoDB" id="9810066at2"/>
<comment type="similarity">
    <text evidence="2 7">Belongs to the methyltransferase superfamily. L-isoaspartyl/D-aspartyl protein methyltransferase family.</text>
</comment>
<dbReference type="SUPFAM" id="SSF53335">
    <property type="entry name" value="S-adenosyl-L-methionine-dependent methyltransferases"/>
    <property type="match status" value="1"/>
</dbReference>
<keyword evidence="9" id="KW-1185">Reference proteome</keyword>
<dbReference type="HAMAP" id="MF_00090">
    <property type="entry name" value="PIMT"/>
    <property type="match status" value="1"/>
</dbReference>
<dbReference type="FunFam" id="3.40.50.150:FF:000010">
    <property type="entry name" value="Protein-L-isoaspartate O-methyltransferase"/>
    <property type="match status" value="1"/>
</dbReference>
<evidence type="ECO:0000256" key="7">
    <source>
        <dbReference type="HAMAP-Rule" id="MF_00090"/>
    </source>
</evidence>
<dbReference type="Pfam" id="PF01135">
    <property type="entry name" value="PCMT"/>
    <property type="match status" value="1"/>
</dbReference>
<evidence type="ECO:0000256" key="1">
    <source>
        <dbReference type="ARBA" id="ARBA00004496"/>
    </source>
</evidence>
<dbReference type="EMBL" id="CP009621">
    <property type="protein sequence ID" value="AKD05047.1"/>
    <property type="molecule type" value="Genomic_DNA"/>
</dbReference>
<accession>A0A0E3UYE5</accession>
<gene>
    <name evidence="7" type="primary">pcm</name>
    <name evidence="8" type="ORF">PKOR_20695</name>
</gene>
<dbReference type="AlphaFoldDB" id="A0A0E3UYE5"/>
<dbReference type="PATRIC" id="fig|400092.3.peg.4544"/>
<dbReference type="KEGG" id="pko:PKOR_20695"/>
<evidence type="ECO:0000256" key="3">
    <source>
        <dbReference type="ARBA" id="ARBA00022490"/>
    </source>
</evidence>
<dbReference type="NCBIfam" id="TIGR00080">
    <property type="entry name" value="pimt"/>
    <property type="match status" value="1"/>
</dbReference>
<evidence type="ECO:0000256" key="5">
    <source>
        <dbReference type="ARBA" id="ARBA00022679"/>
    </source>
</evidence>
<feature type="active site" evidence="7">
    <location>
        <position position="81"/>
    </location>
</feature>
<dbReference type="InterPro" id="IPR029063">
    <property type="entry name" value="SAM-dependent_MTases_sf"/>
</dbReference>
<dbReference type="GO" id="GO:0005737">
    <property type="term" value="C:cytoplasm"/>
    <property type="evidence" value="ECO:0007669"/>
    <property type="project" value="UniProtKB-SubCell"/>
</dbReference>
<dbReference type="InterPro" id="IPR000682">
    <property type="entry name" value="PCMT"/>
</dbReference>
<protein>
    <recommendedName>
        <fullName evidence="7">Protein-L-isoaspartate O-methyltransferase</fullName>
        <ecNumber evidence="7">2.1.1.77</ecNumber>
    </recommendedName>
    <alternativeName>
        <fullName evidence="7">L-isoaspartyl protein carboxyl methyltransferase</fullName>
    </alternativeName>
    <alternativeName>
        <fullName evidence="7">Protein L-isoaspartyl methyltransferase</fullName>
    </alternativeName>
    <alternativeName>
        <fullName evidence="7">Protein-beta-aspartate methyltransferase</fullName>
        <shortName evidence="7">PIMT</shortName>
    </alternativeName>
</protein>
<dbReference type="STRING" id="400092.PKOR_20695"/>
<comment type="catalytic activity">
    <reaction evidence="7">
        <text>[protein]-L-isoaspartate + S-adenosyl-L-methionine = [protein]-L-isoaspartate alpha-methyl ester + S-adenosyl-L-homocysteine</text>
        <dbReference type="Rhea" id="RHEA:12705"/>
        <dbReference type="Rhea" id="RHEA-COMP:12143"/>
        <dbReference type="Rhea" id="RHEA-COMP:12144"/>
        <dbReference type="ChEBI" id="CHEBI:57856"/>
        <dbReference type="ChEBI" id="CHEBI:59789"/>
        <dbReference type="ChEBI" id="CHEBI:90596"/>
        <dbReference type="ChEBI" id="CHEBI:90598"/>
        <dbReference type="EC" id="2.1.1.77"/>
    </reaction>
</comment>
<dbReference type="HOGENOM" id="CLU_055432_2_0_10"/>
<reference evidence="8 9" key="1">
    <citation type="journal article" date="2015" name="Sci. Rep.">
        <title>Unraveling adaptation of Pontibacter korlensis to radiation and infertility in desert through complete genome and comparative transcriptomic analysis.</title>
        <authorList>
            <person name="Dai J."/>
            <person name="Dai W."/>
            <person name="Qiu C."/>
            <person name="Yang Z."/>
            <person name="Zhang Y."/>
            <person name="Zhou M."/>
            <person name="Zhang L."/>
            <person name="Fang C."/>
            <person name="Gao Q."/>
            <person name="Yang Q."/>
            <person name="Li X."/>
            <person name="Wang Z."/>
            <person name="Wang Z."/>
            <person name="Jia Z."/>
            <person name="Chen X."/>
        </authorList>
    </citation>
    <scope>NUCLEOTIDE SEQUENCE [LARGE SCALE GENOMIC DNA]</scope>
    <source>
        <strain evidence="8 9">X14-1T</strain>
    </source>
</reference>
<dbReference type="EC" id="2.1.1.77" evidence="7"/>
<evidence type="ECO:0000256" key="2">
    <source>
        <dbReference type="ARBA" id="ARBA00005369"/>
    </source>
</evidence>
<proteinExistence type="inferred from homology"/>
<evidence type="ECO:0000313" key="8">
    <source>
        <dbReference type="EMBL" id="AKD05047.1"/>
    </source>
</evidence>
<sequence>MIQPVVALLLLLLLIPIQEKDIYKERREEMVRKSIERRGVDDKAVLKAMRTVKRHLFVPSSQVEAAYEDHPLPIGAGQTISQPYMVAFMTEVIRPNPQMKVLEIGTGNGYQAAVLAEIVKEVYTIEIIPELGQSAAKRLKTLGYDNVQVKVGNGYHGWPEHAPFDAIVVTAAAEAVPPPLLAQLKDGGRMVIPIGSTSQTQTLTLIEKKKGKALTTKLMPVLFVPFTGGDKKE</sequence>
<dbReference type="GO" id="GO:0030091">
    <property type="term" value="P:protein repair"/>
    <property type="evidence" value="ECO:0007669"/>
    <property type="project" value="UniProtKB-UniRule"/>
</dbReference>
<organism evidence="8 9">
    <name type="scientific">Pontibacter korlensis</name>
    <dbReference type="NCBI Taxonomy" id="400092"/>
    <lineage>
        <taxon>Bacteria</taxon>
        <taxon>Pseudomonadati</taxon>
        <taxon>Bacteroidota</taxon>
        <taxon>Cytophagia</taxon>
        <taxon>Cytophagales</taxon>
        <taxon>Hymenobacteraceae</taxon>
        <taxon>Pontibacter</taxon>
    </lineage>
</organism>
<comment type="function">
    <text evidence="7">Catalyzes the methyl esterification of L-isoaspartyl residues in peptides and proteins that result from spontaneous decomposition of normal L-aspartyl and L-asparaginyl residues. It plays a role in the repair and/or degradation of damaged proteins.</text>
</comment>
<dbReference type="PANTHER" id="PTHR11579:SF0">
    <property type="entry name" value="PROTEIN-L-ISOASPARTATE(D-ASPARTATE) O-METHYLTRANSFERASE"/>
    <property type="match status" value="1"/>
</dbReference>
<keyword evidence="6 7" id="KW-0949">S-adenosyl-L-methionine</keyword>
<dbReference type="CDD" id="cd02440">
    <property type="entry name" value="AdoMet_MTases"/>
    <property type="match status" value="1"/>
</dbReference>
<keyword evidence="3 7" id="KW-0963">Cytoplasm</keyword>
<evidence type="ECO:0000256" key="4">
    <source>
        <dbReference type="ARBA" id="ARBA00022603"/>
    </source>
</evidence>
<dbReference type="PANTHER" id="PTHR11579">
    <property type="entry name" value="PROTEIN-L-ISOASPARTATE O-METHYLTRANSFERASE"/>
    <property type="match status" value="1"/>
</dbReference>
<dbReference type="Gene3D" id="3.40.50.150">
    <property type="entry name" value="Vaccinia Virus protein VP39"/>
    <property type="match status" value="1"/>
</dbReference>
<dbReference type="RefSeq" id="WP_046313210.1">
    <property type="nucleotide sequence ID" value="NZ_CBCSCY010000035.1"/>
</dbReference>
<name>A0A0E3UYE5_9BACT</name>